<dbReference type="Pfam" id="PF03401">
    <property type="entry name" value="TctC"/>
    <property type="match status" value="1"/>
</dbReference>
<organism evidence="3 4">
    <name type="scientific">Verminephrobacter eiseniae (strain EF01-2)</name>
    <dbReference type="NCBI Taxonomy" id="391735"/>
    <lineage>
        <taxon>Bacteria</taxon>
        <taxon>Pseudomonadati</taxon>
        <taxon>Pseudomonadota</taxon>
        <taxon>Betaproteobacteria</taxon>
        <taxon>Burkholderiales</taxon>
        <taxon>Comamonadaceae</taxon>
        <taxon>Verminephrobacter</taxon>
    </lineage>
</organism>
<feature type="signal peptide" evidence="2">
    <location>
        <begin position="1"/>
        <end position="39"/>
    </location>
</feature>
<gene>
    <name evidence="3" type="ordered locus">Veis_0062</name>
</gene>
<evidence type="ECO:0000313" key="3">
    <source>
        <dbReference type="EMBL" id="ABM55855.1"/>
    </source>
</evidence>
<dbReference type="CDD" id="cd13578">
    <property type="entry name" value="PBP2_Bug27"/>
    <property type="match status" value="1"/>
</dbReference>
<dbReference type="Gene3D" id="3.40.190.150">
    <property type="entry name" value="Bordetella uptake gene, domain 1"/>
    <property type="match status" value="1"/>
</dbReference>
<protein>
    <submittedName>
        <fullName evidence="3">Uncharacterized protein UPF0065</fullName>
    </submittedName>
</protein>
<keyword evidence="2" id="KW-0732">Signal</keyword>
<dbReference type="KEGG" id="vei:Veis_0062"/>
<keyword evidence="4" id="KW-1185">Reference proteome</keyword>
<reference evidence="4" key="1">
    <citation type="submission" date="2006-12" db="EMBL/GenBank/DDBJ databases">
        <title>Complete sequence of chromosome 1 of Verminephrobacter eiseniae EF01-2.</title>
        <authorList>
            <person name="Copeland A."/>
            <person name="Lucas S."/>
            <person name="Lapidus A."/>
            <person name="Barry K."/>
            <person name="Detter J.C."/>
            <person name="Glavina del Rio T."/>
            <person name="Dalin E."/>
            <person name="Tice H."/>
            <person name="Pitluck S."/>
            <person name="Chertkov O."/>
            <person name="Brettin T."/>
            <person name="Bruce D."/>
            <person name="Han C."/>
            <person name="Tapia R."/>
            <person name="Gilna P."/>
            <person name="Schmutz J."/>
            <person name="Larimer F."/>
            <person name="Land M."/>
            <person name="Hauser L."/>
            <person name="Kyrpides N."/>
            <person name="Kim E."/>
            <person name="Stahl D."/>
            <person name="Richardson P."/>
        </authorList>
    </citation>
    <scope>NUCLEOTIDE SEQUENCE [LARGE SCALE GENOMIC DNA]</scope>
    <source>
        <strain evidence="4">EF01-2</strain>
    </source>
</reference>
<dbReference type="PIRSF" id="PIRSF017082">
    <property type="entry name" value="YflP"/>
    <property type="match status" value="1"/>
</dbReference>
<sequence length="341" mass="35988">MATRKPGPDFRRDTMTQRIALRLFAVLFAATLLAGAAQAQPAAYPQQPLKWVVPYAPGGTTDVIARQLAVRMGQTLGQSVIADNKPGAASIIGATFIARSAPDGYTVGTADSGTLAFNPAMYASLGYDAGKDFSLIGGLGRMPLVLAVHPSFPAKDVQEFLALVRKSPGAVSSASAGSGSPLHVALELFKQQTRTDILHVAYKGAAPALQDLMAGQVNSMFVDLPASLSMIKAGKIRVLAVATPQRLALLPDVPTMAEAGVPGYQAYAWQGLVGPAGLPTPVLERLNKELVAALSHAQTRSRLQEIGIEPMPMAPQQFADFVHDEQKRWSGVIKAASIRLD</sequence>
<proteinExistence type="inferred from homology"/>
<dbReference type="EMBL" id="CP000542">
    <property type="protein sequence ID" value="ABM55855.1"/>
    <property type="molecule type" value="Genomic_DNA"/>
</dbReference>
<evidence type="ECO:0000256" key="2">
    <source>
        <dbReference type="SAM" id="SignalP"/>
    </source>
</evidence>
<name>A1WDZ8_VEREI</name>
<dbReference type="STRING" id="391735.Veis_0062"/>
<dbReference type="InterPro" id="IPR005064">
    <property type="entry name" value="BUG"/>
</dbReference>
<dbReference type="AlphaFoldDB" id="A1WDZ8"/>
<feature type="chain" id="PRO_5002640337" evidence="2">
    <location>
        <begin position="40"/>
        <end position="341"/>
    </location>
</feature>
<accession>A1WDZ8</accession>
<evidence type="ECO:0000313" key="4">
    <source>
        <dbReference type="Proteomes" id="UP000000374"/>
    </source>
</evidence>
<dbReference type="eggNOG" id="COG3181">
    <property type="taxonomic scope" value="Bacteria"/>
</dbReference>
<dbReference type="Proteomes" id="UP000000374">
    <property type="component" value="Chromosome"/>
</dbReference>
<dbReference type="Gene3D" id="3.40.190.10">
    <property type="entry name" value="Periplasmic binding protein-like II"/>
    <property type="match status" value="1"/>
</dbReference>
<dbReference type="InterPro" id="IPR042100">
    <property type="entry name" value="Bug_dom1"/>
</dbReference>
<dbReference type="PANTHER" id="PTHR42928:SF5">
    <property type="entry name" value="BLR1237 PROTEIN"/>
    <property type="match status" value="1"/>
</dbReference>
<dbReference type="PANTHER" id="PTHR42928">
    <property type="entry name" value="TRICARBOXYLATE-BINDING PROTEIN"/>
    <property type="match status" value="1"/>
</dbReference>
<comment type="similarity">
    <text evidence="1">Belongs to the UPF0065 (bug) family.</text>
</comment>
<dbReference type="HOGENOM" id="CLU_045683_0_0_4"/>
<dbReference type="SUPFAM" id="SSF53850">
    <property type="entry name" value="Periplasmic binding protein-like II"/>
    <property type="match status" value="1"/>
</dbReference>
<evidence type="ECO:0000256" key="1">
    <source>
        <dbReference type="ARBA" id="ARBA00006987"/>
    </source>
</evidence>